<evidence type="ECO:0000256" key="4">
    <source>
        <dbReference type="ARBA" id="ARBA00023136"/>
    </source>
</evidence>
<evidence type="ECO:0000256" key="5">
    <source>
        <dbReference type="SAM" id="Phobius"/>
    </source>
</evidence>
<protein>
    <submittedName>
        <fullName evidence="6">Uncharacterized protein</fullName>
    </submittedName>
</protein>
<evidence type="ECO:0000256" key="2">
    <source>
        <dbReference type="ARBA" id="ARBA00022692"/>
    </source>
</evidence>
<dbReference type="GO" id="GO:0005351">
    <property type="term" value="F:carbohydrate:proton symporter activity"/>
    <property type="evidence" value="ECO:0007669"/>
    <property type="project" value="TreeGrafter"/>
</dbReference>
<dbReference type="PANTHER" id="PTHR48022:SF74">
    <property type="entry name" value="SUGAR TRANSPORTER, PUTATIVE (AFU_ORTHOLOGUE AFUA_8G02010)-RELATED"/>
    <property type="match status" value="1"/>
</dbReference>
<name>A0A9Q9RZ24_FUSFU</name>
<sequence length="119" mass="13102">MPLLKPISIILLLPAKVFLLYTQSKGIALAIYSNWLFNFTISMLALDAFNGIRGYYYLIIAGFCLISVGIAYFYYVETAGHTLEEIALAFGDKAFVDNDGAVIGAAHLRRDDAIKTVMA</sequence>
<comment type="caution">
    <text evidence="6">The sequence shown here is derived from an EMBL/GenBank/DDBJ whole genome shotgun (WGS) entry which is preliminary data.</text>
</comment>
<evidence type="ECO:0000313" key="6">
    <source>
        <dbReference type="EMBL" id="VTT78852.1"/>
    </source>
</evidence>
<dbReference type="EMBL" id="CABFJX010000395">
    <property type="protein sequence ID" value="VTT78852.1"/>
    <property type="molecule type" value="Genomic_DNA"/>
</dbReference>
<dbReference type="Pfam" id="PF00083">
    <property type="entry name" value="Sugar_tr"/>
    <property type="match status" value="1"/>
</dbReference>
<dbReference type="InterPro" id="IPR050360">
    <property type="entry name" value="MFS_Sugar_Transporters"/>
</dbReference>
<accession>A0A9Q9RZ24</accession>
<organism evidence="6 7">
    <name type="scientific">Fusarium fujikuroi</name>
    <name type="common">Bakanae and foot rot disease fungus</name>
    <name type="synonym">Gibberella fujikuroi</name>
    <dbReference type="NCBI Taxonomy" id="5127"/>
    <lineage>
        <taxon>Eukaryota</taxon>
        <taxon>Fungi</taxon>
        <taxon>Dikarya</taxon>
        <taxon>Ascomycota</taxon>
        <taxon>Pezizomycotina</taxon>
        <taxon>Sordariomycetes</taxon>
        <taxon>Hypocreomycetidae</taxon>
        <taxon>Hypocreales</taxon>
        <taxon>Nectriaceae</taxon>
        <taxon>Fusarium</taxon>
        <taxon>Fusarium fujikuroi species complex</taxon>
    </lineage>
</organism>
<gene>
    <name evidence="6" type="ORF">C2S_11269</name>
</gene>
<dbReference type="InterPro" id="IPR036259">
    <property type="entry name" value="MFS_trans_sf"/>
</dbReference>
<dbReference type="PANTHER" id="PTHR48022">
    <property type="entry name" value="PLASTIDIC GLUCOSE TRANSPORTER 4"/>
    <property type="match status" value="1"/>
</dbReference>
<feature type="transmembrane region" description="Helical" evidence="5">
    <location>
        <begin position="55"/>
        <end position="75"/>
    </location>
</feature>
<keyword evidence="2 5" id="KW-0812">Transmembrane</keyword>
<proteinExistence type="predicted"/>
<keyword evidence="4 5" id="KW-0472">Membrane</keyword>
<dbReference type="Gene3D" id="1.20.1250.20">
    <property type="entry name" value="MFS general substrate transporter like domains"/>
    <property type="match status" value="1"/>
</dbReference>
<dbReference type="InterPro" id="IPR005828">
    <property type="entry name" value="MFS_sugar_transport-like"/>
</dbReference>
<evidence type="ECO:0000313" key="7">
    <source>
        <dbReference type="Proteomes" id="UP000760494"/>
    </source>
</evidence>
<dbReference type="AlphaFoldDB" id="A0A9Q9RZ24"/>
<evidence type="ECO:0000256" key="3">
    <source>
        <dbReference type="ARBA" id="ARBA00022989"/>
    </source>
</evidence>
<evidence type="ECO:0000256" key="1">
    <source>
        <dbReference type="ARBA" id="ARBA00004141"/>
    </source>
</evidence>
<keyword evidence="3 5" id="KW-1133">Transmembrane helix</keyword>
<dbReference type="Proteomes" id="UP000760494">
    <property type="component" value="Unassembled WGS sequence"/>
</dbReference>
<dbReference type="GO" id="GO:0016020">
    <property type="term" value="C:membrane"/>
    <property type="evidence" value="ECO:0007669"/>
    <property type="project" value="UniProtKB-SubCell"/>
</dbReference>
<reference evidence="6" key="1">
    <citation type="submission" date="2019-05" db="EMBL/GenBank/DDBJ databases">
        <authorList>
            <person name="Piombo E."/>
        </authorList>
    </citation>
    <scope>NUCLEOTIDE SEQUENCE</scope>
    <source>
        <strain evidence="6">C2S</strain>
    </source>
</reference>
<comment type="subcellular location">
    <subcellularLocation>
        <location evidence="1">Membrane</location>
        <topology evidence="1">Multi-pass membrane protein</topology>
    </subcellularLocation>
</comment>